<name>A0A381ZK40_9ZZZZ</name>
<dbReference type="EMBL" id="UINC01021651">
    <property type="protein sequence ID" value="SVA89656.1"/>
    <property type="molecule type" value="Genomic_DNA"/>
</dbReference>
<dbReference type="AlphaFoldDB" id="A0A381ZK40"/>
<gene>
    <name evidence="1" type="ORF">METZ01_LOCUS142510</name>
</gene>
<sequence length="72" mass="8253">MGTTTGKTSSEHVVSAIVEEDCQWSRIVIEDLNVCLTPDEETNHILSLKCEGWIAWNWFGHPYCKNNNNEEE</sequence>
<proteinExistence type="predicted"/>
<protein>
    <submittedName>
        <fullName evidence="1">Uncharacterized protein</fullName>
    </submittedName>
</protein>
<organism evidence="1">
    <name type="scientific">marine metagenome</name>
    <dbReference type="NCBI Taxonomy" id="408172"/>
    <lineage>
        <taxon>unclassified sequences</taxon>
        <taxon>metagenomes</taxon>
        <taxon>ecological metagenomes</taxon>
    </lineage>
</organism>
<evidence type="ECO:0000313" key="1">
    <source>
        <dbReference type="EMBL" id="SVA89656.1"/>
    </source>
</evidence>
<accession>A0A381ZK40</accession>
<reference evidence="1" key="1">
    <citation type="submission" date="2018-05" db="EMBL/GenBank/DDBJ databases">
        <authorList>
            <person name="Lanie J.A."/>
            <person name="Ng W.-L."/>
            <person name="Kazmierczak K.M."/>
            <person name="Andrzejewski T.M."/>
            <person name="Davidsen T.M."/>
            <person name="Wayne K.J."/>
            <person name="Tettelin H."/>
            <person name="Glass J.I."/>
            <person name="Rusch D."/>
            <person name="Podicherti R."/>
            <person name="Tsui H.-C.T."/>
            <person name="Winkler M.E."/>
        </authorList>
    </citation>
    <scope>NUCLEOTIDE SEQUENCE</scope>
</reference>